<feature type="region of interest" description="Disordered" evidence="1">
    <location>
        <begin position="362"/>
        <end position="382"/>
    </location>
</feature>
<organism evidence="3 4">
    <name type="scientific">Pedobacter segetis</name>
    <dbReference type="NCBI Taxonomy" id="2793069"/>
    <lineage>
        <taxon>Bacteria</taxon>
        <taxon>Pseudomonadati</taxon>
        <taxon>Bacteroidota</taxon>
        <taxon>Sphingobacteriia</taxon>
        <taxon>Sphingobacteriales</taxon>
        <taxon>Sphingobacteriaceae</taxon>
        <taxon>Pedobacter</taxon>
    </lineage>
</organism>
<evidence type="ECO:0000256" key="1">
    <source>
        <dbReference type="SAM" id="MobiDB-lite"/>
    </source>
</evidence>
<evidence type="ECO:0000259" key="2">
    <source>
        <dbReference type="Pfam" id="PF13100"/>
    </source>
</evidence>
<feature type="compositionally biased region" description="Basic and acidic residues" evidence="1">
    <location>
        <begin position="643"/>
        <end position="674"/>
    </location>
</feature>
<dbReference type="EMBL" id="JAEHFY010000001">
    <property type="protein sequence ID" value="MBK0381362.1"/>
    <property type="molecule type" value="Genomic_DNA"/>
</dbReference>
<reference evidence="3 4" key="1">
    <citation type="submission" date="2020-12" db="EMBL/GenBank/DDBJ databases">
        <title>Bacterial novel species Pedobacter sp. SD-b isolated from soil.</title>
        <authorList>
            <person name="Jung H.-Y."/>
        </authorList>
    </citation>
    <scope>NUCLEOTIDE SEQUENCE [LARGE SCALE GENOMIC DNA]</scope>
    <source>
        <strain evidence="3 4">SD-b</strain>
    </source>
</reference>
<evidence type="ECO:0000313" key="3">
    <source>
        <dbReference type="EMBL" id="MBK0381362.1"/>
    </source>
</evidence>
<name>A0ABS1BES7_9SPHI</name>
<dbReference type="InterPro" id="IPR005653">
    <property type="entry name" value="OstA-like_N"/>
</dbReference>
<dbReference type="Gene3D" id="2.60.450.10">
    <property type="entry name" value="Lipopolysaccharide (LPS) transport protein A like domain"/>
    <property type="match status" value="2"/>
</dbReference>
<feature type="compositionally biased region" description="Basic and acidic residues" evidence="1">
    <location>
        <begin position="617"/>
        <end position="626"/>
    </location>
</feature>
<protein>
    <recommendedName>
        <fullName evidence="2">Organic solvent tolerance-like N-terminal domain-containing protein</fullName>
    </recommendedName>
</protein>
<comment type="caution">
    <text evidence="3">The sequence shown here is derived from an EMBL/GenBank/DDBJ whole genome shotgun (WGS) entry which is preliminary data.</text>
</comment>
<proteinExistence type="predicted"/>
<keyword evidence="4" id="KW-1185">Reference proteome</keyword>
<dbReference type="Pfam" id="PF13100">
    <property type="entry name" value="OstA_2"/>
    <property type="match status" value="1"/>
</dbReference>
<evidence type="ECO:0000313" key="4">
    <source>
        <dbReference type="Proteomes" id="UP000660024"/>
    </source>
</evidence>
<gene>
    <name evidence="3" type="ORF">I5M32_00190</name>
</gene>
<feature type="compositionally biased region" description="Basic and acidic residues" evidence="1">
    <location>
        <begin position="367"/>
        <end position="382"/>
    </location>
</feature>
<accession>A0ABS1BES7</accession>
<feature type="domain" description="Organic solvent tolerance-like N-terminal" evidence="2">
    <location>
        <begin position="6"/>
        <end position="161"/>
    </location>
</feature>
<dbReference type="Proteomes" id="UP000660024">
    <property type="component" value="Unassembled WGS sequence"/>
</dbReference>
<sequence>MAQQITQVQLLKSDSFIGLKRNGENTNKVINPVFQQDNATLTCDSAYFYLTKNSFEAFGNVHINQADTINIYADHLNYDGNTKLAILKNNVRLTDKNAVLTTNDLDYNLGTKIGQYYNGGKIVNDKNTLTSKNGYYFTDNKDAYFRYNVEVKSPDVLIKSDTLKYNTISKIAYFFGPTNIYGKTDTLYTENGQYNTSNDRAEFGKNNLYTQNAKSLKGDSLFYDGKAGYGRAVKNILFIDTAQKVELRGDLGIYKKADESITVSKNAYTVFITEKDSVTKDSIWLTADTLKSRVIRKMDLYALQQANIEKIPSVKLDSIGNKEIEKKIGNNITIITDSVVKDSSKLKPAIIKNNKTDSLAEASVVKPTEKQEKAKAKEAKPKNSRPEAIDVGIVTRAPNISAKIVEAKIDKENKLGLVAIKPQNKSVPRIYGLDLPPEATDTAKIRIVLAYHKVKIFKSDLQAKADSAFFSYGDSTIRIYKNPLVWAQGSQLSADTMYIQMKNKKIDNMDLIRKSIIVNTDKDSVKFNQVAGKNMKAYFKNDKLEVVFVNGNAESIYFPKDSSGSNGMMRSITSKMRINFDKDSVMSIAFIRKPEHTYYPLEKLTEELKTLPNFSWKPKERPKSKNEIIPNKKVSATKPTKKKPLEEKPKEDKPLYNDKVKQAKPAYEPKKKVD</sequence>
<feature type="region of interest" description="Disordered" evidence="1">
    <location>
        <begin position="614"/>
        <end position="674"/>
    </location>
</feature>